<organism evidence="2 3">
    <name type="scientific">Gelatiniphilus marinus</name>
    <dbReference type="NCBI Taxonomy" id="1759464"/>
    <lineage>
        <taxon>Bacteria</taxon>
        <taxon>Pseudomonadati</taxon>
        <taxon>Bacteroidota</taxon>
        <taxon>Flavobacteriia</taxon>
        <taxon>Flavobacteriales</taxon>
        <taxon>Flavobacteriaceae</taxon>
        <taxon>Gelatiniphilus</taxon>
    </lineage>
</organism>
<dbReference type="Pfam" id="PF19777">
    <property type="entry name" value="DUF6263"/>
    <property type="match status" value="1"/>
</dbReference>
<comment type="caution">
    <text evidence="2">The sequence shown here is derived from an EMBL/GenBank/DDBJ whole genome shotgun (WGS) entry which is preliminary data.</text>
</comment>
<evidence type="ECO:0000256" key="1">
    <source>
        <dbReference type="SAM" id="SignalP"/>
    </source>
</evidence>
<keyword evidence="3" id="KW-1185">Reference proteome</keyword>
<dbReference type="Proteomes" id="UP001597441">
    <property type="component" value="Unassembled WGS sequence"/>
</dbReference>
<evidence type="ECO:0000313" key="2">
    <source>
        <dbReference type="EMBL" id="MFD2535811.1"/>
    </source>
</evidence>
<protein>
    <submittedName>
        <fullName evidence="2">DUF6263 family protein</fullName>
    </submittedName>
</protein>
<accession>A0ABW5JU80</accession>
<dbReference type="EMBL" id="JBHULK010000004">
    <property type="protein sequence ID" value="MFD2535811.1"/>
    <property type="molecule type" value="Genomic_DNA"/>
</dbReference>
<proteinExistence type="predicted"/>
<reference evidence="3" key="1">
    <citation type="journal article" date="2019" name="Int. J. Syst. Evol. Microbiol.">
        <title>The Global Catalogue of Microorganisms (GCM) 10K type strain sequencing project: providing services to taxonomists for standard genome sequencing and annotation.</title>
        <authorList>
            <consortium name="The Broad Institute Genomics Platform"/>
            <consortium name="The Broad Institute Genome Sequencing Center for Infectious Disease"/>
            <person name="Wu L."/>
            <person name="Ma J."/>
        </authorList>
    </citation>
    <scope>NUCLEOTIDE SEQUENCE [LARGE SCALE GENOMIC DNA]</scope>
    <source>
        <strain evidence="3">KCTC 42903</strain>
    </source>
</reference>
<gene>
    <name evidence="2" type="ORF">ACFSQS_11915</name>
</gene>
<dbReference type="InterPro" id="IPR046230">
    <property type="entry name" value="DUF6263"/>
</dbReference>
<feature type="chain" id="PRO_5047227281" evidence="1">
    <location>
        <begin position="19"/>
        <end position="246"/>
    </location>
</feature>
<dbReference type="RefSeq" id="WP_388019027.1">
    <property type="nucleotide sequence ID" value="NZ_JBHUDT010000004.1"/>
</dbReference>
<name>A0ABW5JU80_9FLAO</name>
<evidence type="ECO:0000313" key="3">
    <source>
        <dbReference type="Proteomes" id="UP001597441"/>
    </source>
</evidence>
<feature type="signal peptide" evidence="1">
    <location>
        <begin position="1"/>
        <end position="18"/>
    </location>
</feature>
<sequence length="246" mass="27468">MKNLFTLLLLAVTALTFAQESTLLRLNYKTGENYVMLMNMKQNMGNGNMTMNMTMEMPMKVISVKDGIYSAEMSFKSIKMDMEQAGNKINYDSNIKETNLDETAKMMSSQMQPILETVLLTKTNMYGEVLEMKMIKGSGNVNQFTSQTESVVYPKEAVTVGYSWVSEKDNNGMKIKNTYTVKSIDNKVVVLNLSGDITGMSKGNLSGSMNIDRASGVPMLSTVNMNIEVMGQKLDTEMVMTMKKTE</sequence>
<keyword evidence="1" id="KW-0732">Signal</keyword>